<dbReference type="FunFam" id="1.10.287.10:FF:000002">
    <property type="entry name" value="30S ribosomal protein S15"/>
    <property type="match status" value="1"/>
</dbReference>
<dbReference type="HAMAP" id="MF_01343_B">
    <property type="entry name" value="Ribosomal_uS15_B"/>
    <property type="match status" value="1"/>
</dbReference>
<dbReference type="AlphaFoldDB" id="U6B3B3"/>
<evidence type="ECO:0000256" key="4">
    <source>
        <dbReference type="HAMAP-Rule" id="MF_01343"/>
    </source>
</evidence>
<dbReference type="PANTHER" id="PTHR23321">
    <property type="entry name" value="RIBOSOMAL PROTEIN S15, BACTERIAL AND ORGANELLAR"/>
    <property type="match status" value="1"/>
</dbReference>
<dbReference type="STRING" id="1261131.lam_175"/>
<dbReference type="KEGG" id="lar:lam_175"/>
<dbReference type="PROSITE" id="PS00362">
    <property type="entry name" value="RIBOSOMAL_S15"/>
    <property type="match status" value="1"/>
</dbReference>
<reference evidence="7 8" key="1">
    <citation type="journal article" date="2014" name="Mol. Plant Microbe Interact.">
        <title>The complete genome sequence of Candidatus Liberibacter americanus, associated with citrus Huanglongbing.</title>
        <authorList>
            <person name="Wulff N.A."/>
            <person name="Zhang S."/>
            <person name="Setubal J.C."/>
            <person name="Almeida N.F."/>
            <person name="Martins E.C."/>
            <person name="Harakava R."/>
            <person name="Kumar D."/>
            <person name="Rangel L.T."/>
            <person name="Foissac X."/>
            <person name="Bove J."/>
            <person name="Gabriel D.W."/>
        </authorList>
    </citation>
    <scope>NUCLEOTIDE SEQUENCE [LARGE SCALE GENOMIC DNA]</scope>
    <source>
        <strain evidence="7 8">Sao Paulo</strain>
    </source>
</reference>
<keyword evidence="4 6" id="KW-0699">rRNA-binding</keyword>
<dbReference type="GO" id="GO:0019843">
    <property type="term" value="F:rRNA binding"/>
    <property type="evidence" value="ECO:0007669"/>
    <property type="project" value="UniProtKB-UniRule"/>
</dbReference>
<name>U6B3B3_9HYPH</name>
<dbReference type="eggNOG" id="COG0184">
    <property type="taxonomic scope" value="Bacteria"/>
</dbReference>
<evidence type="ECO:0000256" key="2">
    <source>
        <dbReference type="ARBA" id="ARBA00023274"/>
    </source>
</evidence>
<dbReference type="InterPro" id="IPR000589">
    <property type="entry name" value="Ribosomal_uS15"/>
</dbReference>
<dbReference type="Proteomes" id="UP000017862">
    <property type="component" value="Chromosome"/>
</dbReference>
<evidence type="ECO:0000256" key="3">
    <source>
        <dbReference type="ARBA" id="ARBA00064542"/>
    </source>
</evidence>
<accession>U6B3B3</accession>
<comment type="function">
    <text evidence="4 6">One of the primary rRNA binding proteins, it binds directly to 16S rRNA where it helps nucleate assembly of the platform of the 30S subunit by binding and bridging several RNA helices of the 16S rRNA.</text>
</comment>
<dbReference type="EMBL" id="CP006604">
    <property type="protein sequence ID" value="AHA27549.1"/>
    <property type="molecule type" value="Genomic_DNA"/>
</dbReference>
<dbReference type="Gene3D" id="1.10.287.10">
    <property type="entry name" value="S15/NS1, RNA-binding"/>
    <property type="match status" value="1"/>
</dbReference>
<dbReference type="HOGENOM" id="CLU_148518_0_0_5"/>
<sequence length="96" mass="11121">MFFKGVFMSITLERKRQLIKEYATVEGDTGSPEVQVSIFTDRIANLTNHFKTAKKDVNSKTGLNRLISLRSGLLKYLKSKDVERYKNLIKRLGLRR</sequence>
<comment type="subunit">
    <text evidence="3 4">Part of the 30S ribosomal subunit. Forms a bridge to the 50S subunit in the 70S ribosome, contacting the 23S rRNA.</text>
</comment>
<dbReference type="NCBIfam" id="TIGR00952">
    <property type="entry name" value="S15_bact"/>
    <property type="match status" value="1"/>
</dbReference>
<evidence type="ECO:0000256" key="5">
    <source>
        <dbReference type="RuleBase" id="RU003919"/>
    </source>
</evidence>
<comment type="function">
    <text evidence="4">Forms an intersubunit bridge (bridge B4) with the 23S rRNA of the 50S subunit in the ribosome.</text>
</comment>
<evidence type="ECO:0000313" key="8">
    <source>
        <dbReference type="Proteomes" id="UP000017862"/>
    </source>
</evidence>
<keyword evidence="8" id="KW-1185">Reference proteome</keyword>
<dbReference type="InterPro" id="IPR009068">
    <property type="entry name" value="uS15_NS1_RNA-bd_sf"/>
</dbReference>
<comment type="similarity">
    <text evidence="4 5">Belongs to the universal ribosomal protein uS15 family.</text>
</comment>
<dbReference type="PATRIC" id="fig|1261131.3.peg.164"/>
<evidence type="ECO:0000256" key="6">
    <source>
        <dbReference type="RuleBase" id="RU004524"/>
    </source>
</evidence>
<keyword evidence="4 6" id="KW-0694">RNA-binding</keyword>
<dbReference type="Gene3D" id="6.10.250.3130">
    <property type="match status" value="1"/>
</dbReference>
<gene>
    <name evidence="4 7" type="primary">rpsO</name>
    <name evidence="7" type="ORF">lam_175</name>
</gene>
<keyword evidence="1 4" id="KW-0689">Ribosomal protein</keyword>
<dbReference type="SMART" id="SM01387">
    <property type="entry name" value="Ribosomal_S15"/>
    <property type="match status" value="1"/>
</dbReference>
<dbReference type="GO" id="GO:0006412">
    <property type="term" value="P:translation"/>
    <property type="evidence" value="ECO:0007669"/>
    <property type="project" value="UniProtKB-UniRule"/>
</dbReference>
<dbReference type="PANTHER" id="PTHR23321:SF26">
    <property type="entry name" value="SMALL RIBOSOMAL SUBUNIT PROTEIN US15M"/>
    <property type="match status" value="1"/>
</dbReference>
<dbReference type="CDD" id="cd00353">
    <property type="entry name" value="Ribosomal_S15p_S13e"/>
    <property type="match status" value="1"/>
</dbReference>
<dbReference type="GO" id="GO:0022627">
    <property type="term" value="C:cytosolic small ribosomal subunit"/>
    <property type="evidence" value="ECO:0007669"/>
    <property type="project" value="TreeGrafter"/>
</dbReference>
<dbReference type="SUPFAM" id="SSF47060">
    <property type="entry name" value="S15/NS1 RNA-binding domain"/>
    <property type="match status" value="1"/>
</dbReference>
<keyword evidence="2 4" id="KW-0687">Ribonucleoprotein</keyword>
<dbReference type="Pfam" id="PF00312">
    <property type="entry name" value="Ribosomal_S15"/>
    <property type="match status" value="1"/>
</dbReference>
<evidence type="ECO:0000313" key="7">
    <source>
        <dbReference type="EMBL" id="AHA27549.1"/>
    </source>
</evidence>
<proteinExistence type="inferred from homology"/>
<evidence type="ECO:0000256" key="1">
    <source>
        <dbReference type="ARBA" id="ARBA00022980"/>
    </source>
</evidence>
<dbReference type="GO" id="GO:0003735">
    <property type="term" value="F:structural constituent of ribosome"/>
    <property type="evidence" value="ECO:0007669"/>
    <property type="project" value="InterPro"/>
</dbReference>
<dbReference type="InterPro" id="IPR005290">
    <property type="entry name" value="Ribosomal_uS15_bac-type"/>
</dbReference>
<protein>
    <recommendedName>
        <fullName evidence="4">Small ribosomal subunit protein uS15</fullName>
    </recommendedName>
</protein>
<organism evidence="7 8">
    <name type="scientific">Candidatus Liberibacter americanus str. Sao Paulo</name>
    <dbReference type="NCBI Taxonomy" id="1261131"/>
    <lineage>
        <taxon>Bacteria</taxon>
        <taxon>Pseudomonadati</taxon>
        <taxon>Pseudomonadota</taxon>
        <taxon>Alphaproteobacteria</taxon>
        <taxon>Hyphomicrobiales</taxon>
        <taxon>Rhizobiaceae</taxon>
        <taxon>Liberibacter</taxon>
    </lineage>
</organism>